<comment type="caution">
    <text evidence="1">The sequence shown here is derived from an EMBL/GenBank/DDBJ whole genome shotgun (WGS) entry which is preliminary data.</text>
</comment>
<name>A0A4Y2EMT5_ARAVE</name>
<proteinExistence type="predicted"/>
<reference evidence="1 2" key="1">
    <citation type="journal article" date="2019" name="Sci. Rep.">
        <title>Orb-weaving spider Araneus ventricosus genome elucidates the spidroin gene catalogue.</title>
        <authorList>
            <person name="Kono N."/>
            <person name="Nakamura H."/>
            <person name="Ohtoshi R."/>
            <person name="Moran D.A.P."/>
            <person name="Shinohara A."/>
            <person name="Yoshida Y."/>
            <person name="Fujiwara M."/>
            <person name="Mori M."/>
            <person name="Tomita M."/>
            <person name="Arakawa K."/>
        </authorList>
    </citation>
    <scope>NUCLEOTIDE SEQUENCE [LARGE SCALE GENOMIC DNA]</scope>
</reference>
<sequence length="146" mass="16875">MISIRLVEERNQELTTKELMEFHCVSQKKVVEKSLSEEEEVTTKQQSSRAIREMLNVWETVALYIEKHRPNNIPQRPLPCIESLMSSFPSFQYSCLVVSVSFHFLSIQTSRKGLRRTLGTGTGSGVMLYPPSTCEYDNSKTRRVNW</sequence>
<dbReference type="Proteomes" id="UP000499080">
    <property type="component" value="Unassembled WGS sequence"/>
</dbReference>
<evidence type="ECO:0000313" key="1">
    <source>
        <dbReference type="EMBL" id="GBM29215.1"/>
    </source>
</evidence>
<organism evidence="1 2">
    <name type="scientific">Araneus ventricosus</name>
    <name type="common">Orbweaver spider</name>
    <name type="synonym">Epeira ventricosa</name>
    <dbReference type="NCBI Taxonomy" id="182803"/>
    <lineage>
        <taxon>Eukaryota</taxon>
        <taxon>Metazoa</taxon>
        <taxon>Ecdysozoa</taxon>
        <taxon>Arthropoda</taxon>
        <taxon>Chelicerata</taxon>
        <taxon>Arachnida</taxon>
        <taxon>Araneae</taxon>
        <taxon>Araneomorphae</taxon>
        <taxon>Entelegynae</taxon>
        <taxon>Araneoidea</taxon>
        <taxon>Araneidae</taxon>
        <taxon>Araneus</taxon>
    </lineage>
</organism>
<dbReference type="AlphaFoldDB" id="A0A4Y2EMT5"/>
<protein>
    <submittedName>
        <fullName evidence="1">Uncharacterized protein</fullName>
    </submittedName>
</protein>
<evidence type="ECO:0000313" key="2">
    <source>
        <dbReference type="Proteomes" id="UP000499080"/>
    </source>
</evidence>
<gene>
    <name evidence="1" type="ORF">AVEN_115989_1</name>
</gene>
<keyword evidence="2" id="KW-1185">Reference proteome</keyword>
<accession>A0A4Y2EMT5</accession>
<dbReference type="EMBL" id="BGPR01000630">
    <property type="protein sequence ID" value="GBM29215.1"/>
    <property type="molecule type" value="Genomic_DNA"/>
</dbReference>